<dbReference type="Gene3D" id="2.30.42.10">
    <property type="match status" value="1"/>
</dbReference>
<dbReference type="GO" id="GO:0030018">
    <property type="term" value="C:Z disc"/>
    <property type="evidence" value="ECO:0007669"/>
    <property type="project" value="InterPro"/>
</dbReference>
<evidence type="ECO:0000256" key="2">
    <source>
        <dbReference type="ARBA" id="ARBA00009126"/>
    </source>
</evidence>
<dbReference type="GO" id="GO:0032233">
    <property type="term" value="P:positive regulation of actin filament bundle assembly"/>
    <property type="evidence" value="ECO:0007669"/>
    <property type="project" value="TreeGrafter"/>
</dbReference>
<feature type="region of interest" description="Disordered" evidence="6">
    <location>
        <begin position="1159"/>
        <end position="1305"/>
    </location>
</feature>
<evidence type="ECO:0000256" key="1">
    <source>
        <dbReference type="ARBA" id="ARBA00004496"/>
    </source>
</evidence>
<feature type="compositionally biased region" description="Pro residues" evidence="6">
    <location>
        <begin position="655"/>
        <end position="670"/>
    </location>
</feature>
<keyword evidence="3" id="KW-0963">Cytoplasm</keyword>
<feature type="compositionally biased region" description="Low complexity" evidence="6">
    <location>
        <begin position="1172"/>
        <end position="1191"/>
    </location>
</feature>
<comment type="similarity">
    <text evidence="2">Belongs to the myozenin family.</text>
</comment>
<dbReference type="GO" id="GO:0005634">
    <property type="term" value="C:nucleus"/>
    <property type="evidence" value="ECO:0007669"/>
    <property type="project" value="TreeGrafter"/>
</dbReference>
<feature type="region of interest" description="Disordered" evidence="6">
    <location>
        <begin position="151"/>
        <end position="230"/>
    </location>
</feature>
<dbReference type="InterPro" id="IPR051976">
    <property type="entry name" value="Synaptopodin_domain"/>
</dbReference>
<feature type="region of interest" description="Disordered" evidence="6">
    <location>
        <begin position="1101"/>
        <end position="1122"/>
    </location>
</feature>
<dbReference type="GO" id="GO:0015629">
    <property type="term" value="C:actin cytoskeleton"/>
    <property type="evidence" value="ECO:0007669"/>
    <property type="project" value="TreeGrafter"/>
</dbReference>
<dbReference type="Proteomes" id="UP001497482">
    <property type="component" value="Chromosome 19"/>
</dbReference>
<dbReference type="PANTHER" id="PTHR24217:SF9">
    <property type="entry name" value="SYNAPTOPODIN-2"/>
    <property type="match status" value="1"/>
</dbReference>
<protein>
    <recommendedName>
        <fullName evidence="7">PDZ domain-containing protein</fullName>
    </recommendedName>
</protein>
<feature type="compositionally biased region" description="Basic and acidic residues" evidence="6">
    <location>
        <begin position="220"/>
        <end position="230"/>
    </location>
</feature>
<dbReference type="EMBL" id="OZ035841">
    <property type="protein sequence ID" value="CAL1591186.1"/>
    <property type="molecule type" value="Genomic_DNA"/>
</dbReference>
<sequence length="1711" mass="187395">MGFGDYICVTLRSDGAPWGFSVAHGEGDTYRPLVVSQVEDGGCAFLAGIQERDHVVSINGEPSADLTLEEASSLIHSSTDCLQLLLKRCSSGPSEDSDPDETSCGDALETTTLHILSPKHRPPSPRELYISESQDEASYTVMDSQVEVFLPGVGRGDQGERNNVGGPKISCEEESQEGPKSFTVTFATEEPAATQDPDSGESEEDPDQPHKHRARHARLRRSESLSEKHVKEAKSKCKRIALLLKAAPPNPNNKGVLMFKKHRQRAKKYTLVSYGTGEEDRSEDEDGDQDSHAVELTLVPSKDIQTTNAKSSAAVLSITFDKGLLEFERNLNSPVKMDDTTGKGVLMFAQRRMRMDEISAEHEELRRQGIPVDGMQEVQKKMEEHTYMQSAIEGRGYMDQLTNEMQSALSNRTAKPFAAEDVAYCPENGDNQEQQGEQIASRDERISTPAIKTGILLDTRRRTGGKPMFNFKQAPKVSPNPELLNLLHRGDKKLGYESGTEEDYLSLGAEACNFLQSPRFKPKVPPPVAPKPAINPNALPWAVPIEVTNQDMPVCTENSLITPAVPPPADTTPAIEVEPAPAPEPPTPSAPLEAPPNFAAEEQPTWSAPTVEPQLPAPVTAAPEDRVPMSSVQPEPSPASWPLAQPQASNSWHQGPPPEPPHSQLPPQPPWVTRQPAPVQPPQPQTNAWSPHVQLHPQPAVQSPWPQEQPPLQQMHPAWVQPQEQQPQPPWVTQPQQTPQAQPPWVQQAPESQAHPPWMQQPQGPPQGWPQTPGQPQPPWGAAQQQPGWSSQQPQSQPPWMQSAPPPPQTQTALSPWAPVPPQPQPQHQPQPQPQPQQAWPQQPAEQSQQPLNQWGPDQSQPQQQHRWAQPGPSPQAPQQPVNNWQEPPIKTSPQPPAQPQLPNSWGQSSQPTSVSTSLVNTQPSPKPWQAPQSRSSPAPPPPQRISSFTFGQRTSPPVNPMATVLPSSAGPSYEMPTVKGKGADMFAKRQSRMEKYIVDSETVEANKASRSTSPATSLPTEWKYSPNVRAPPSRAYNPIQSPLYPPAACKQPPPSTSPKIKKKDKEKPAPPPPKPLNVVEVMKHQPYQLDSSLFIFGPAVEAKPPAPKPECPPPNPPVENQPQISYEQMAMQQAAQMSPQYAPQGYGMPIYQMGQPMMHEGPYQQPPPNMYPYAYQQSPGPYPQMYNQPYQQPPPPAYPAQGPQSTASPYQQAPQAPYPPAQSPPYMAAPSAQYQAPSTAPSYPIAARPESSAANPTTAPKPKFMAKKSSAQAFGRSYSLSPPARVPSAGQQSRLGPRPRKPLTPWEAASRHPLGLVDEAFVVQDLQHTLASSVHLAAQRKVLPEPPADWQARVSYQAPKKSGSQTWSQSRGHARAPLPSFVPPVQSGVVSSAGVAGYRSLPRQWQAQRSVTNASSPDHRRLQGPQGYKSVAIDPHLGSFKPEAMSQFCTMTTSERKMHAAAICRAVRGQEDPVIDLGKKVSAPKDIMLEELSLASNRGSRLFKMRQRRSEKYTFESIQNSTNMQLNSLSQTWDQQAEIHSSENNCTAEDLTATRMLPDPESIAPGYTGPMKDLPPEKFNSTAVPKSYHSPWHQAIVSDPALADTLNIHMPDPELQPDRPVYKCFNRVATPFGGFSRTSSPVPPLRSLGGEDAALLDFPELQAQSSAAAPALDRPSFNRAASGWVTSHRGPAPIITISHQPEFVPESDDL</sequence>
<feature type="compositionally biased region" description="Polar residues" evidence="6">
    <location>
        <begin position="700"/>
        <end position="712"/>
    </location>
</feature>
<comment type="subcellular location">
    <subcellularLocation>
        <location evidence="1">Cytoplasm</location>
    </subcellularLocation>
</comment>
<feature type="compositionally biased region" description="Low complexity" evidence="6">
    <location>
        <begin position="780"/>
        <end position="803"/>
    </location>
</feature>
<dbReference type="PROSITE" id="PS50106">
    <property type="entry name" value="PDZ"/>
    <property type="match status" value="1"/>
</dbReference>
<evidence type="ECO:0000256" key="6">
    <source>
        <dbReference type="SAM" id="MobiDB-lite"/>
    </source>
</evidence>
<feature type="compositionally biased region" description="Polar residues" evidence="6">
    <location>
        <begin position="901"/>
        <end position="924"/>
    </location>
</feature>
<dbReference type="SUPFAM" id="SSF50156">
    <property type="entry name" value="PDZ domain-like"/>
    <property type="match status" value="1"/>
</dbReference>
<feature type="compositionally biased region" description="Pro residues" evidence="6">
    <location>
        <begin position="763"/>
        <end position="779"/>
    </location>
</feature>
<feature type="compositionally biased region" description="Pro residues" evidence="6">
    <location>
        <begin position="580"/>
        <end position="589"/>
    </location>
</feature>
<feature type="compositionally biased region" description="Polar residues" evidence="6">
    <location>
        <begin position="946"/>
        <end position="957"/>
    </location>
</feature>
<reference evidence="8 9" key="1">
    <citation type="submission" date="2024-04" db="EMBL/GenBank/DDBJ databases">
        <authorList>
            <person name="Waldvogel A.-M."/>
            <person name="Schoenle A."/>
        </authorList>
    </citation>
    <scope>NUCLEOTIDE SEQUENCE [LARGE SCALE GENOMIC DNA]</scope>
</reference>
<feature type="compositionally biased region" description="Low complexity" evidence="6">
    <location>
        <begin position="717"/>
        <end position="726"/>
    </location>
</feature>
<evidence type="ECO:0000259" key="7">
    <source>
        <dbReference type="PROSITE" id="PS50106"/>
    </source>
</evidence>
<dbReference type="Pfam" id="PF00595">
    <property type="entry name" value="PDZ"/>
    <property type="match status" value="1"/>
</dbReference>
<feature type="compositionally biased region" description="Low complexity" evidence="6">
    <location>
        <begin position="733"/>
        <end position="762"/>
    </location>
</feature>
<dbReference type="InterPro" id="IPR001478">
    <property type="entry name" value="PDZ"/>
</dbReference>
<feature type="compositionally biased region" description="Pro residues" evidence="6">
    <location>
        <begin position="1105"/>
        <end position="1120"/>
    </location>
</feature>
<feature type="compositionally biased region" description="Pro residues" evidence="6">
    <location>
        <begin position="818"/>
        <end position="835"/>
    </location>
</feature>
<evidence type="ECO:0000256" key="3">
    <source>
        <dbReference type="ARBA" id="ARBA00022490"/>
    </source>
</evidence>
<feature type="domain" description="PDZ" evidence="7">
    <location>
        <begin position="6"/>
        <end position="90"/>
    </location>
</feature>
<name>A0AAV2KQA0_KNICA</name>
<dbReference type="InterPro" id="IPR036034">
    <property type="entry name" value="PDZ_sf"/>
</dbReference>
<comment type="similarity">
    <text evidence="5">Belongs to the synaptopodin family.</text>
</comment>
<evidence type="ECO:0000256" key="5">
    <source>
        <dbReference type="ARBA" id="ARBA00038161"/>
    </source>
</evidence>
<dbReference type="InterPro" id="IPR008438">
    <property type="entry name" value="MYOZ"/>
</dbReference>
<gene>
    <name evidence="8" type="ORF">KC01_LOCUS20589</name>
</gene>
<keyword evidence="4" id="KW-0597">Phosphoprotein</keyword>
<dbReference type="SMART" id="SM00228">
    <property type="entry name" value="PDZ"/>
    <property type="match status" value="1"/>
</dbReference>
<feature type="compositionally biased region" description="Low complexity" evidence="6">
    <location>
        <begin position="1225"/>
        <end position="1243"/>
    </location>
</feature>
<dbReference type="PANTHER" id="PTHR24217">
    <property type="entry name" value="PUTATIVE-RELATED"/>
    <property type="match status" value="1"/>
</dbReference>
<feature type="compositionally biased region" description="Polar residues" evidence="6">
    <location>
        <begin position="1009"/>
        <end position="1020"/>
    </location>
</feature>
<feature type="compositionally biased region" description="Low complexity" evidence="6">
    <location>
        <begin position="1200"/>
        <end position="1216"/>
    </location>
</feature>
<keyword evidence="9" id="KW-1185">Reference proteome</keyword>
<feature type="compositionally biased region" description="Basic residues" evidence="6">
    <location>
        <begin position="210"/>
        <end position="219"/>
    </location>
</feature>
<proteinExistence type="inferred from homology"/>
<evidence type="ECO:0000313" key="8">
    <source>
        <dbReference type="EMBL" id="CAL1591186.1"/>
    </source>
</evidence>
<dbReference type="GO" id="GO:0003779">
    <property type="term" value="F:actin binding"/>
    <property type="evidence" value="ECO:0007669"/>
    <property type="project" value="TreeGrafter"/>
</dbReference>
<dbReference type="Pfam" id="PF05556">
    <property type="entry name" value="Calsarcin"/>
    <property type="match status" value="1"/>
</dbReference>
<organism evidence="8 9">
    <name type="scientific">Knipowitschia caucasica</name>
    <name type="common">Caucasian dwarf goby</name>
    <name type="synonym">Pomatoschistus caucasicus</name>
    <dbReference type="NCBI Taxonomy" id="637954"/>
    <lineage>
        <taxon>Eukaryota</taxon>
        <taxon>Metazoa</taxon>
        <taxon>Chordata</taxon>
        <taxon>Craniata</taxon>
        <taxon>Vertebrata</taxon>
        <taxon>Euteleostomi</taxon>
        <taxon>Actinopterygii</taxon>
        <taxon>Neopterygii</taxon>
        <taxon>Teleostei</taxon>
        <taxon>Neoteleostei</taxon>
        <taxon>Acanthomorphata</taxon>
        <taxon>Gobiaria</taxon>
        <taxon>Gobiiformes</taxon>
        <taxon>Gobioidei</taxon>
        <taxon>Gobiidae</taxon>
        <taxon>Gobiinae</taxon>
        <taxon>Knipowitschia</taxon>
    </lineage>
</organism>
<feature type="compositionally biased region" description="Low complexity" evidence="6">
    <location>
        <begin position="836"/>
        <end position="871"/>
    </location>
</feature>
<evidence type="ECO:0000313" key="9">
    <source>
        <dbReference type="Proteomes" id="UP001497482"/>
    </source>
</evidence>
<feature type="region of interest" description="Disordered" evidence="6">
    <location>
        <begin position="558"/>
        <end position="978"/>
    </location>
</feature>
<accession>A0AAV2KQA0</accession>
<evidence type="ECO:0000256" key="4">
    <source>
        <dbReference type="ARBA" id="ARBA00022553"/>
    </source>
</evidence>
<feature type="region of interest" description="Disordered" evidence="6">
    <location>
        <begin position="1001"/>
        <end position="1078"/>
    </location>
</feature>